<evidence type="ECO:0000313" key="4">
    <source>
        <dbReference type="Proteomes" id="UP000001072"/>
    </source>
</evidence>
<evidence type="ECO:0000313" key="3">
    <source>
        <dbReference type="EMBL" id="EGG08096.1"/>
    </source>
</evidence>
<dbReference type="HOGENOM" id="CLU_2306704_0_0_1"/>
<protein>
    <submittedName>
        <fullName evidence="3">Uncharacterized protein</fullName>
    </submittedName>
</protein>
<feature type="transmembrane region" description="Helical" evidence="2">
    <location>
        <begin position="64"/>
        <end position="86"/>
    </location>
</feature>
<keyword evidence="2" id="KW-1133">Transmembrane helix</keyword>
<dbReference type="KEGG" id="mlr:MELLADRAFT_105307"/>
<dbReference type="Proteomes" id="UP000001072">
    <property type="component" value="Unassembled WGS sequence"/>
</dbReference>
<dbReference type="STRING" id="747676.F4RHP2"/>
<evidence type="ECO:0000256" key="1">
    <source>
        <dbReference type="SAM" id="MobiDB-lite"/>
    </source>
</evidence>
<dbReference type="RefSeq" id="XP_007408861.1">
    <property type="nucleotide sequence ID" value="XM_007408799.1"/>
</dbReference>
<proteinExistence type="predicted"/>
<keyword evidence="4" id="KW-1185">Reference proteome</keyword>
<sequence length="100" mass="11249">MAMPSTMQPEQNLSHKRQKTSESSLLATPTGVANVAQYRADHNPTKKWQAVLTRVIMKSSHGRNLCPIAMGHVYLIVLVFICQFSVFREVTNLFQVGYKA</sequence>
<keyword evidence="2" id="KW-0812">Transmembrane</keyword>
<gene>
    <name evidence="3" type="ORF">MELLADRAFT_105307</name>
</gene>
<reference evidence="4" key="1">
    <citation type="journal article" date="2011" name="Proc. Natl. Acad. Sci. U.S.A.">
        <title>Obligate biotrophy features unraveled by the genomic analysis of rust fungi.</title>
        <authorList>
            <person name="Duplessis S."/>
            <person name="Cuomo C.A."/>
            <person name="Lin Y.-C."/>
            <person name="Aerts A."/>
            <person name="Tisserant E."/>
            <person name="Veneault-Fourrey C."/>
            <person name="Joly D.L."/>
            <person name="Hacquard S."/>
            <person name="Amselem J."/>
            <person name="Cantarel B.L."/>
            <person name="Chiu R."/>
            <person name="Coutinho P.M."/>
            <person name="Feau N."/>
            <person name="Field M."/>
            <person name="Frey P."/>
            <person name="Gelhaye E."/>
            <person name="Goldberg J."/>
            <person name="Grabherr M.G."/>
            <person name="Kodira C.D."/>
            <person name="Kohler A."/>
            <person name="Kuees U."/>
            <person name="Lindquist E.A."/>
            <person name="Lucas S.M."/>
            <person name="Mago R."/>
            <person name="Mauceli E."/>
            <person name="Morin E."/>
            <person name="Murat C."/>
            <person name="Pangilinan J.L."/>
            <person name="Park R."/>
            <person name="Pearson M."/>
            <person name="Quesneville H."/>
            <person name="Rouhier N."/>
            <person name="Sakthikumar S."/>
            <person name="Salamov A.A."/>
            <person name="Schmutz J."/>
            <person name="Selles B."/>
            <person name="Shapiro H."/>
            <person name="Tanguay P."/>
            <person name="Tuskan G.A."/>
            <person name="Henrissat B."/>
            <person name="Van de Peer Y."/>
            <person name="Rouze P."/>
            <person name="Ellis J.G."/>
            <person name="Dodds P.N."/>
            <person name="Schein J.E."/>
            <person name="Zhong S."/>
            <person name="Hamelin R.C."/>
            <person name="Grigoriev I.V."/>
            <person name="Szabo L.J."/>
            <person name="Martin F."/>
        </authorList>
    </citation>
    <scope>NUCLEOTIDE SEQUENCE [LARGE SCALE GENOMIC DNA]</scope>
    <source>
        <strain evidence="4">98AG31 / pathotype 3-4-7</strain>
    </source>
</reference>
<feature type="region of interest" description="Disordered" evidence="1">
    <location>
        <begin position="1"/>
        <end position="26"/>
    </location>
</feature>
<name>F4RHP2_MELLP</name>
<dbReference type="AlphaFoldDB" id="F4RHP2"/>
<dbReference type="OrthoDB" id="10260889at2759"/>
<keyword evidence="2" id="KW-0472">Membrane</keyword>
<dbReference type="GeneID" id="18922566"/>
<feature type="compositionally biased region" description="Polar residues" evidence="1">
    <location>
        <begin position="1"/>
        <end position="12"/>
    </location>
</feature>
<organism evidence="4">
    <name type="scientific">Melampsora larici-populina (strain 98AG31 / pathotype 3-4-7)</name>
    <name type="common">Poplar leaf rust fungus</name>
    <dbReference type="NCBI Taxonomy" id="747676"/>
    <lineage>
        <taxon>Eukaryota</taxon>
        <taxon>Fungi</taxon>
        <taxon>Dikarya</taxon>
        <taxon>Basidiomycota</taxon>
        <taxon>Pucciniomycotina</taxon>
        <taxon>Pucciniomycetes</taxon>
        <taxon>Pucciniales</taxon>
        <taxon>Melampsoraceae</taxon>
        <taxon>Melampsora</taxon>
    </lineage>
</organism>
<evidence type="ECO:0000256" key="2">
    <source>
        <dbReference type="SAM" id="Phobius"/>
    </source>
</evidence>
<dbReference type="InParanoid" id="F4RHP2"/>
<dbReference type="EMBL" id="GL883102">
    <property type="protein sequence ID" value="EGG08096.1"/>
    <property type="molecule type" value="Genomic_DNA"/>
</dbReference>
<dbReference type="VEuPathDB" id="FungiDB:MELLADRAFT_105307"/>
<accession>F4RHP2</accession>